<name>A0A142KDJ2_9ACTN</name>
<dbReference type="EMBL" id="CP014352">
    <property type="protein sequence ID" value="AMS04180.1"/>
    <property type="molecule type" value="Genomic_DNA"/>
</dbReference>
<dbReference type="Proteomes" id="UP000178666">
    <property type="component" value="Chromosome"/>
</dbReference>
<reference evidence="1 3" key="2">
    <citation type="submission" date="2016-02" db="EMBL/GenBank/DDBJ databases">
        <title>Complete Genome Sequence of Propionibacterium acidipropionici ATCC 55737.</title>
        <authorList>
            <person name="Luna Flores C.H."/>
            <person name="Nielsen L.K."/>
            <person name="Marcellin E."/>
        </authorList>
    </citation>
    <scope>NUCLEOTIDE SEQUENCE [LARGE SCALE GENOMIC DNA]</scope>
    <source>
        <strain evidence="1 3">ATCC 55737</strain>
    </source>
</reference>
<dbReference type="EMBL" id="CP015970">
    <property type="protein sequence ID" value="AOZ45676.1"/>
    <property type="molecule type" value="Genomic_DNA"/>
</dbReference>
<evidence type="ECO:0000313" key="1">
    <source>
        <dbReference type="EMBL" id="AMS04180.1"/>
    </source>
</evidence>
<proteinExistence type="predicted"/>
<dbReference type="AlphaFoldDB" id="A0A142KDJ2"/>
<dbReference type="GeneID" id="88086212"/>
<organism evidence="1 3">
    <name type="scientific">Acidipropionibacterium acidipropionici</name>
    <dbReference type="NCBI Taxonomy" id="1748"/>
    <lineage>
        <taxon>Bacteria</taxon>
        <taxon>Bacillati</taxon>
        <taxon>Actinomycetota</taxon>
        <taxon>Actinomycetes</taxon>
        <taxon>Propionibacteriales</taxon>
        <taxon>Propionibacteriaceae</taxon>
        <taxon>Acidipropionibacterium</taxon>
    </lineage>
</organism>
<evidence type="ECO:0000313" key="4">
    <source>
        <dbReference type="Proteomes" id="UP000178666"/>
    </source>
</evidence>
<keyword evidence="4" id="KW-1185">Reference proteome</keyword>
<dbReference type="RefSeq" id="WP_028701740.1">
    <property type="nucleotide sequence ID" value="NZ_CP013126.1"/>
</dbReference>
<sequence length="71" mass="7880">MHHPDAIAQGGREIKRRLVEDGRTHAALVMTGDEAIAWAQYGPPDELPNIHHRAQYEAEKMATRIPAVGRA</sequence>
<protein>
    <submittedName>
        <fullName evidence="1">Uncharacterized protein</fullName>
    </submittedName>
</protein>
<dbReference type="Proteomes" id="UP000075221">
    <property type="component" value="Chromosome"/>
</dbReference>
<accession>A0A142KDJ2</accession>
<dbReference type="KEGG" id="aaci:ASQ49_14485"/>
<gene>
    <name evidence="2" type="ORF">A8L58_01915</name>
    <name evidence="1" type="ORF">AXH35_00445</name>
</gene>
<evidence type="ECO:0000313" key="3">
    <source>
        <dbReference type="Proteomes" id="UP000075221"/>
    </source>
</evidence>
<dbReference type="OrthoDB" id="3239945at2"/>
<evidence type="ECO:0000313" key="2">
    <source>
        <dbReference type="EMBL" id="AOZ45676.1"/>
    </source>
</evidence>
<reference evidence="2 4" key="1">
    <citation type="journal article" date="2016" name="Plant Dis.">
        <title>Improved production of propionic acid using genome shuffling.</title>
        <authorList>
            <person name="Luna-Flores C.H."/>
            <person name="Palfreyman R.W."/>
            <person name="Kromer J.O."/>
            <person name="Nielsen L.K."/>
            <person name="Marcellin E."/>
        </authorList>
    </citation>
    <scope>NUCLEOTIDE SEQUENCE [LARGE SCALE GENOMIC DNA]</scope>
    <source>
        <strain evidence="2 4">F3E8</strain>
    </source>
</reference>